<feature type="non-terminal residue" evidence="2">
    <location>
        <position position="1"/>
    </location>
</feature>
<feature type="compositionally biased region" description="Low complexity" evidence="1">
    <location>
        <begin position="18"/>
        <end position="29"/>
    </location>
</feature>
<dbReference type="EMBL" id="CAMAPE010000010">
    <property type="protein sequence ID" value="CAH9076699.1"/>
    <property type="molecule type" value="Genomic_DNA"/>
</dbReference>
<proteinExistence type="predicted"/>
<dbReference type="OrthoDB" id="1751080at2759"/>
<dbReference type="Proteomes" id="UP001152484">
    <property type="component" value="Unassembled WGS sequence"/>
</dbReference>
<dbReference type="AlphaFoldDB" id="A0A9P0YUY4"/>
<evidence type="ECO:0000313" key="2">
    <source>
        <dbReference type="EMBL" id="CAH9076699.1"/>
    </source>
</evidence>
<organism evidence="2 3">
    <name type="scientific">Cuscuta europaea</name>
    <name type="common">European dodder</name>
    <dbReference type="NCBI Taxonomy" id="41803"/>
    <lineage>
        <taxon>Eukaryota</taxon>
        <taxon>Viridiplantae</taxon>
        <taxon>Streptophyta</taxon>
        <taxon>Embryophyta</taxon>
        <taxon>Tracheophyta</taxon>
        <taxon>Spermatophyta</taxon>
        <taxon>Magnoliopsida</taxon>
        <taxon>eudicotyledons</taxon>
        <taxon>Gunneridae</taxon>
        <taxon>Pentapetalae</taxon>
        <taxon>asterids</taxon>
        <taxon>lamiids</taxon>
        <taxon>Solanales</taxon>
        <taxon>Convolvulaceae</taxon>
        <taxon>Cuscuteae</taxon>
        <taxon>Cuscuta</taxon>
        <taxon>Cuscuta subgen. Cuscuta</taxon>
    </lineage>
</organism>
<evidence type="ECO:0000313" key="3">
    <source>
        <dbReference type="Proteomes" id="UP001152484"/>
    </source>
</evidence>
<accession>A0A9P0YUY4</accession>
<evidence type="ECO:0000256" key="1">
    <source>
        <dbReference type="SAM" id="MobiDB-lite"/>
    </source>
</evidence>
<sequence length="301" mass="33828">MASTNDTEGASGSRKCATEMVETTMQTVTKGKGKRTNDSPANESKRTVKKRQRKQGAEHESDDDFQVQPILGCVETDLIENMAKKRSIKEIKSGYRSIRTRSSPHVLVKALSGMTDAQKEDIKKIGFGAVFNLDIAEIPGKLGYWVVENFDPKKCSLVLLDGSIVRITEEDVARVLGFPLGGKKIVQKKKNEDCALLQEWRAIFDKEDYKISPSDVSAAMLSKSEGGDWFKRHFVVLVVYLLLDSTQNGYVTPLIMNHLEDVEKISELNWCNHVINCLIEKKVSWEKKKEKAFTGPLLFLI</sequence>
<gene>
    <name evidence="2" type="ORF">CEURO_LOCUS5952</name>
</gene>
<keyword evidence="3" id="KW-1185">Reference proteome</keyword>
<feature type="region of interest" description="Disordered" evidence="1">
    <location>
        <begin position="1"/>
        <end position="63"/>
    </location>
</feature>
<feature type="compositionally biased region" description="Polar residues" evidence="1">
    <location>
        <begin position="1"/>
        <end position="10"/>
    </location>
</feature>
<comment type="caution">
    <text evidence="2">The sequence shown here is derived from an EMBL/GenBank/DDBJ whole genome shotgun (WGS) entry which is preliminary data.</text>
</comment>
<dbReference type="PANTHER" id="PTHR34835:SF90">
    <property type="entry name" value="AMINOTRANSFERASE-LIKE PLANT MOBILE DOMAIN-CONTAINING PROTEIN"/>
    <property type="match status" value="1"/>
</dbReference>
<reference evidence="2" key="1">
    <citation type="submission" date="2022-07" db="EMBL/GenBank/DDBJ databases">
        <authorList>
            <person name="Macas J."/>
            <person name="Novak P."/>
            <person name="Neumann P."/>
        </authorList>
    </citation>
    <scope>NUCLEOTIDE SEQUENCE</scope>
</reference>
<evidence type="ECO:0008006" key="4">
    <source>
        <dbReference type="Google" id="ProtNLM"/>
    </source>
</evidence>
<protein>
    <recommendedName>
        <fullName evidence="4">Aminotransferase-like plant mobile domain-containing protein</fullName>
    </recommendedName>
</protein>
<name>A0A9P0YUY4_CUSEU</name>
<dbReference type="PANTHER" id="PTHR34835">
    <property type="entry name" value="OS07G0283600 PROTEIN-RELATED"/>
    <property type="match status" value="1"/>
</dbReference>